<accession>A0A448WS77</accession>
<name>A0A448WS77_9PLAT</name>
<dbReference type="EMBL" id="CAAALY010039456">
    <property type="protein sequence ID" value="VEL18952.1"/>
    <property type="molecule type" value="Genomic_DNA"/>
</dbReference>
<reference evidence="2" key="1">
    <citation type="submission" date="2018-11" db="EMBL/GenBank/DDBJ databases">
        <authorList>
            <consortium name="Pathogen Informatics"/>
        </authorList>
    </citation>
    <scope>NUCLEOTIDE SEQUENCE</scope>
</reference>
<evidence type="ECO:0000256" key="1">
    <source>
        <dbReference type="SAM" id="Phobius"/>
    </source>
</evidence>
<gene>
    <name evidence="2" type="ORF">PXEA_LOCUS12392</name>
</gene>
<dbReference type="AlphaFoldDB" id="A0A448WS77"/>
<keyword evidence="1" id="KW-1133">Transmembrane helix</keyword>
<evidence type="ECO:0000313" key="3">
    <source>
        <dbReference type="Proteomes" id="UP000784294"/>
    </source>
</evidence>
<keyword evidence="1" id="KW-0472">Membrane</keyword>
<feature type="transmembrane region" description="Helical" evidence="1">
    <location>
        <begin position="12"/>
        <end position="38"/>
    </location>
</feature>
<organism evidence="2 3">
    <name type="scientific">Protopolystoma xenopodis</name>
    <dbReference type="NCBI Taxonomy" id="117903"/>
    <lineage>
        <taxon>Eukaryota</taxon>
        <taxon>Metazoa</taxon>
        <taxon>Spiralia</taxon>
        <taxon>Lophotrochozoa</taxon>
        <taxon>Platyhelminthes</taxon>
        <taxon>Monogenea</taxon>
        <taxon>Polyopisthocotylea</taxon>
        <taxon>Polystomatidea</taxon>
        <taxon>Polystomatidae</taxon>
        <taxon>Protopolystoma</taxon>
    </lineage>
</organism>
<sequence length="75" mass="8344">MILSLALSPEDSILLISSCGSGNLVKTVVLFFSIVQMFHFNAICRSFRANLPEGKHIKRFSSVWSNPQPGLDETF</sequence>
<keyword evidence="1" id="KW-0812">Transmembrane</keyword>
<comment type="caution">
    <text evidence="2">The sequence shown here is derived from an EMBL/GenBank/DDBJ whole genome shotgun (WGS) entry which is preliminary data.</text>
</comment>
<proteinExistence type="predicted"/>
<evidence type="ECO:0000313" key="2">
    <source>
        <dbReference type="EMBL" id="VEL18952.1"/>
    </source>
</evidence>
<dbReference type="Proteomes" id="UP000784294">
    <property type="component" value="Unassembled WGS sequence"/>
</dbReference>
<keyword evidence="3" id="KW-1185">Reference proteome</keyword>
<protein>
    <submittedName>
        <fullName evidence="2">Uncharacterized protein</fullName>
    </submittedName>
</protein>